<evidence type="ECO:0000313" key="2">
    <source>
        <dbReference type="Proteomes" id="UP000199169"/>
    </source>
</evidence>
<dbReference type="EMBL" id="FLQX01000104">
    <property type="protein sequence ID" value="SBT05987.1"/>
    <property type="molecule type" value="Genomic_DNA"/>
</dbReference>
<dbReference type="SUPFAM" id="SSF55874">
    <property type="entry name" value="ATPase domain of HSP90 chaperone/DNA topoisomerase II/histidine kinase"/>
    <property type="match status" value="1"/>
</dbReference>
<evidence type="ECO:0008006" key="3">
    <source>
        <dbReference type="Google" id="ProtNLM"/>
    </source>
</evidence>
<proteinExistence type="predicted"/>
<sequence length="235" mass="25504">MQSDSADSYFVPDGKPGLLLVIADISKLREEQERARAAALQAVLADEERAAAIREGFSAATFRLEEPTNIMATATAVLQRRDPASASVLQQALAASRKHLEALRQVIPQGPQEIVVPINLNEILRDVLEIRTPRLLGAGIVVDWQPAVTLPPIIDRPLQLRMLFKALVDNAIHYNSPRSRNAMIRLNCASCRKASSSASAVAGRSRSMCPSSPPPTATWKPPSKWVISARISSTG</sequence>
<organism evidence="1 2">
    <name type="scientific">Candidatus Accumulibacter aalborgensis</name>
    <dbReference type="NCBI Taxonomy" id="1860102"/>
    <lineage>
        <taxon>Bacteria</taxon>
        <taxon>Pseudomonadati</taxon>
        <taxon>Pseudomonadota</taxon>
        <taxon>Betaproteobacteria</taxon>
        <taxon>Candidatus Accumulibacter</taxon>
    </lineage>
</organism>
<evidence type="ECO:0000313" key="1">
    <source>
        <dbReference type="EMBL" id="SBT05987.1"/>
    </source>
</evidence>
<protein>
    <recommendedName>
        <fullName evidence="3">Histidine kinase</fullName>
    </recommendedName>
</protein>
<dbReference type="AlphaFoldDB" id="A0A1A8XNI8"/>
<dbReference type="Proteomes" id="UP000199169">
    <property type="component" value="Unassembled WGS sequence"/>
</dbReference>
<dbReference type="InterPro" id="IPR036890">
    <property type="entry name" value="HATPase_C_sf"/>
</dbReference>
<name>A0A1A8XNI8_9PROT</name>
<accession>A0A1A8XNI8</accession>
<gene>
    <name evidence="1" type="ORF">ACCAA_290005</name>
</gene>
<reference evidence="1 2" key="1">
    <citation type="submission" date="2016-06" db="EMBL/GenBank/DDBJ databases">
        <authorList>
            <person name="Kjaerup R.B."/>
            <person name="Dalgaard T.S."/>
            <person name="Juul-Madsen H.R."/>
        </authorList>
    </citation>
    <scope>NUCLEOTIDE SEQUENCE [LARGE SCALE GENOMIC DNA]</scope>
    <source>
        <strain evidence="1">3</strain>
    </source>
</reference>
<keyword evidence="2" id="KW-1185">Reference proteome</keyword>
<dbReference type="STRING" id="1860102.ACCAA_290005"/>
<dbReference type="Gene3D" id="3.30.565.10">
    <property type="entry name" value="Histidine kinase-like ATPase, C-terminal domain"/>
    <property type="match status" value="1"/>
</dbReference>